<dbReference type="PANTHER" id="PTHR34952:SF2">
    <property type="entry name" value="OS05G0113500 PROTEIN"/>
    <property type="match status" value="1"/>
</dbReference>
<organism evidence="2 3">
    <name type="scientific">Ambrosia artemisiifolia</name>
    <name type="common">Common ragweed</name>
    <dbReference type="NCBI Taxonomy" id="4212"/>
    <lineage>
        <taxon>Eukaryota</taxon>
        <taxon>Viridiplantae</taxon>
        <taxon>Streptophyta</taxon>
        <taxon>Embryophyta</taxon>
        <taxon>Tracheophyta</taxon>
        <taxon>Spermatophyta</taxon>
        <taxon>Magnoliopsida</taxon>
        <taxon>eudicotyledons</taxon>
        <taxon>Gunneridae</taxon>
        <taxon>Pentapetalae</taxon>
        <taxon>asterids</taxon>
        <taxon>campanulids</taxon>
        <taxon>Asterales</taxon>
        <taxon>Asteraceae</taxon>
        <taxon>Asteroideae</taxon>
        <taxon>Heliantheae alliance</taxon>
        <taxon>Heliantheae</taxon>
        <taxon>Ambrosia</taxon>
    </lineage>
</organism>
<feature type="region of interest" description="Disordered" evidence="1">
    <location>
        <begin position="106"/>
        <end position="140"/>
    </location>
</feature>
<keyword evidence="3" id="KW-1185">Reference proteome</keyword>
<feature type="compositionally biased region" description="Basic residues" evidence="1">
    <location>
        <begin position="165"/>
        <end position="187"/>
    </location>
</feature>
<sequence length="257" mass="28590">MQMDIYSHIGFSVNDVNSLHGFRTDTLGSTYGPVGDFLVDELAHGATKILNIQVDEERNSVSIPPHKEDVIQMENACLEAHQIEIIANAHQSDDNVVITHDDDAKSINPHCSNAQSVPERLKPVSAMKGSREKRGLSPPKQLTVKWAPDVYDPIPMSSLHIVINRPHKHGKKKSKSKQKNRSKPRGSKSRDKQQAGKDMGFKLCEDKEEVTHVSEIQQPSDIDFHPGFLDISQGVVLSIHTARACTSHRSQRPPSHP</sequence>
<gene>
    <name evidence="2" type="ORF">M8C21_019086</name>
</gene>
<dbReference type="AlphaFoldDB" id="A0AAD5BSK2"/>
<proteinExistence type="predicted"/>
<evidence type="ECO:0000313" key="3">
    <source>
        <dbReference type="Proteomes" id="UP001206925"/>
    </source>
</evidence>
<accession>A0AAD5BSK2</accession>
<evidence type="ECO:0000313" key="2">
    <source>
        <dbReference type="EMBL" id="KAI7728715.1"/>
    </source>
</evidence>
<protein>
    <submittedName>
        <fullName evidence="2">Uncharacterized protein</fullName>
    </submittedName>
</protein>
<dbReference type="PANTHER" id="PTHR34952">
    <property type="entry name" value="OS05G0113500 PROTEIN"/>
    <property type="match status" value="1"/>
</dbReference>
<dbReference type="Proteomes" id="UP001206925">
    <property type="component" value="Unassembled WGS sequence"/>
</dbReference>
<evidence type="ECO:0000256" key="1">
    <source>
        <dbReference type="SAM" id="MobiDB-lite"/>
    </source>
</evidence>
<comment type="caution">
    <text evidence="2">The sequence shown here is derived from an EMBL/GenBank/DDBJ whole genome shotgun (WGS) entry which is preliminary data.</text>
</comment>
<feature type="compositionally biased region" description="Basic and acidic residues" evidence="1">
    <location>
        <begin position="188"/>
        <end position="197"/>
    </location>
</feature>
<reference evidence="2" key="1">
    <citation type="submission" date="2022-06" db="EMBL/GenBank/DDBJ databases">
        <title>Uncovering the hologenomic basis of an extraordinary plant invasion.</title>
        <authorList>
            <person name="Bieker V.C."/>
            <person name="Martin M.D."/>
            <person name="Gilbert T."/>
            <person name="Hodgins K."/>
            <person name="Battlay P."/>
            <person name="Petersen B."/>
            <person name="Wilson J."/>
        </authorList>
    </citation>
    <scope>NUCLEOTIDE SEQUENCE</scope>
    <source>
        <strain evidence="2">AA19_3_7</strain>
        <tissue evidence="2">Leaf</tissue>
    </source>
</reference>
<feature type="region of interest" description="Disordered" evidence="1">
    <location>
        <begin position="163"/>
        <end position="197"/>
    </location>
</feature>
<name>A0AAD5BSK2_AMBAR</name>
<dbReference type="EMBL" id="JAMZMK010011166">
    <property type="protein sequence ID" value="KAI7728715.1"/>
    <property type="molecule type" value="Genomic_DNA"/>
</dbReference>